<dbReference type="PROSITE" id="PS51421">
    <property type="entry name" value="RAS"/>
    <property type="match status" value="1"/>
</dbReference>
<dbReference type="SUPFAM" id="SSF52540">
    <property type="entry name" value="P-loop containing nucleoside triphosphate hydrolases"/>
    <property type="match status" value="1"/>
</dbReference>
<organism evidence="6 7">
    <name type="scientific">Streblomastix strix</name>
    <dbReference type="NCBI Taxonomy" id="222440"/>
    <lineage>
        <taxon>Eukaryota</taxon>
        <taxon>Metamonada</taxon>
        <taxon>Preaxostyla</taxon>
        <taxon>Oxymonadida</taxon>
        <taxon>Streblomastigidae</taxon>
        <taxon>Streblomastix</taxon>
    </lineage>
</organism>
<protein>
    <submittedName>
        <fullName evidence="6">Putative GTP-binding protein ypt1</fullName>
    </submittedName>
</protein>
<reference evidence="6 7" key="1">
    <citation type="submission" date="2019-03" db="EMBL/GenBank/DDBJ databases">
        <title>Single cell metagenomics reveals metabolic interactions within the superorganism composed of flagellate Streblomastix strix and complex community of Bacteroidetes bacteria on its surface.</title>
        <authorList>
            <person name="Treitli S.C."/>
            <person name="Kolisko M."/>
            <person name="Husnik F."/>
            <person name="Keeling P."/>
            <person name="Hampl V."/>
        </authorList>
    </citation>
    <scope>NUCLEOTIDE SEQUENCE [LARGE SCALE GENOMIC DNA]</scope>
    <source>
        <strain evidence="6">ST1C</strain>
    </source>
</reference>
<evidence type="ECO:0000256" key="5">
    <source>
        <dbReference type="SAM" id="MobiDB-lite"/>
    </source>
</evidence>
<dbReference type="Gene3D" id="3.40.50.300">
    <property type="entry name" value="P-loop containing nucleotide triphosphate hydrolases"/>
    <property type="match status" value="1"/>
</dbReference>
<name>A0A5J4X698_9EUKA</name>
<dbReference type="OrthoDB" id="9989112at2759"/>
<dbReference type="SMART" id="SM00175">
    <property type="entry name" value="RAB"/>
    <property type="match status" value="1"/>
</dbReference>
<dbReference type="InterPro" id="IPR027417">
    <property type="entry name" value="P-loop_NTPase"/>
</dbReference>
<dbReference type="NCBIfam" id="TIGR00231">
    <property type="entry name" value="small_GTP"/>
    <property type="match status" value="1"/>
</dbReference>
<dbReference type="Proteomes" id="UP000324800">
    <property type="component" value="Unassembled WGS sequence"/>
</dbReference>
<dbReference type="GO" id="GO:0005525">
    <property type="term" value="F:GTP binding"/>
    <property type="evidence" value="ECO:0007669"/>
    <property type="project" value="UniProtKB-KW"/>
</dbReference>
<feature type="compositionally biased region" description="Basic and acidic residues" evidence="5">
    <location>
        <begin position="170"/>
        <end position="184"/>
    </location>
</feature>
<dbReference type="SMART" id="SM00173">
    <property type="entry name" value="RAS"/>
    <property type="match status" value="1"/>
</dbReference>
<evidence type="ECO:0000256" key="1">
    <source>
        <dbReference type="ARBA" id="ARBA00006270"/>
    </source>
</evidence>
<accession>A0A5J4X698</accession>
<comment type="similarity">
    <text evidence="1">Belongs to the small GTPase superfamily. Rab family.</text>
</comment>
<dbReference type="PRINTS" id="PR00449">
    <property type="entry name" value="RASTRNSFRMNG"/>
</dbReference>
<dbReference type="InterPro" id="IPR005225">
    <property type="entry name" value="Small_GTP-bd"/>
</dbReference>
<dbReference type="Pfam" id="PF00071">
    <property type="entry name" value="Ras"/>
    <property type="match status" value="1"/>
</dbReference>
<feature type="region of interest" description="Disordered" evidence="5">
    <location>
        <begin position="165"/>
        <end position="184"/>
    </location>
</feature>
<proteinExistence type="inferred from homology"/>
<dbReference type="AlphaFoldDB" id="A0A5J4X698"/>
<evidence type="ECO:0000313" key="7">
    <source>
        <dbReference type="Proteomes" id="UP000324800"/>
    </source>
</evidence>
<sequence length="184" mass="20935">MKDQTFKLLLVGDSMVGKSCILLKFADNTYSDTYIQTVVVDFWDVGGQDRFRSVINSYYRGTNGIIIVYDVTNRDSFNNVQMWFREIDINAITGVCRLLVGNKSDLVNKRLVDYNQGKQLADSLGIPFLEISAKTDQDVDKVFLTLVKQILQINDTLHEQVPQSVSQYMEKSDKQEGGKNDNQC</sequence>
<evidence type="ECO:0000256" key="2">
    <source>
        <dbReference type="ARBA" id="ARBA00022741"/>
    </source>
</evidence>
<dbReference type="PANTHER" id="PTHR47980">
    <property type="entry name" value="LD44762P"/>
    <property type="match status" value="1"/>
</dbReference>
<evidence type="ECO:0000256" key="4">
    <source>
        <dbReference type="ARBA" id="ARBA00023288"/>
    </source>
</evidence>
<keyword evidence="2" id="KW-0547">Nucleotide-binding</keyword>
<keyword evidence="3" id="KW-0342">GTP-binding</keyword>
<keyword evidence="4" id="KW-0449">Lipoprotein</keyword>
<evidence type="ECO:0000313" key="6">
    <source>
        <dbReference type="EMBL" id="KAA6402392.1"/>
    </source>
</evidence>
<dbReference type="PROSITE" id="PS51419">
    <property type="entry name" value="RAB"/>
    <property type="match status" value="1"/>
</dbReference>
<dbReference type="InterPro" id="IPR001806">
    <property type="entry name" value="Small_GTPase"/>
</dbReference>
<gene>
    <name evidence="6" type="ORF">EZS28_002078</name>
</gene>
<dbReference type="SMART" id="SM00174">
    <property type="entry name" value="RHO"/>
    <property type="match status" value="1"/>
</dbReference>
<evidence type="ECO:0000256" key="3">
    <source>
        <dbReference type="ARBA" id="ARBA00023134"/>
    </source>
</evidence>
<dbReference type="InterPro" id="IPR050305">
    <property type="entry name" value="Small_GTPase_Rab"/>
</dbReference>
<dbReference type="FunFam" id="3.40.50.300:FF:001447">
    <property type="entry name" value="Ras-related protein Rab-1B"/>
    <property type="match status" value="1"/>
</dbReference>
<dbReference type="EMBL" id="SNRW01000243">
    <property type="protein sequence ID" value="KAA6402392.1"/>
    <property type="molecule type" value="Genomic_DNA"/>
</dbReference>
<dbReference type="GO" id="GO:0003924">
    <property type="term" value="F:GTPase activity"/>
    <property type="evidence" value="ECO:0007669"/>
    <property type="project" value="InterPro"/>
</dbReference>
<comment type="caution">
    <text evidence="6">The sequence shown here is derived from an EMBL/GenBank/DDBJ whole genome shotgun (WGS) entry which is preliminary data.</text>
</comment>